<evidence type="ECO:0000313" key="3">
    <source>
        <dbReference type="Proteomes" id="UP000887013"/>
    </source>
</evidence>
<gene>
    <name evidence="2" type="ORF">NPIL_545591</name>
</gene>
<dbReference type="Proteomes" id="UP000887013">
    <property type="component" value="Unassembled WGS sequence"/>
</dbReference>
<keyword evidence="3" id="KW-1185">Reference proteome</keyword>
<organism evidence="2 3">
    <name type="scientific">Nephila pilipes</name>
    <name type="common">Giant wood spider</name>
    <name type="synonym">Nephila maculata</name>
    <dbReference type="NCBI Taxonomy" id="299642"/>
    <lineage>
        <taxon>Eukaryota</taxon>
        <taxon>Metazoa</taxon>
        <taxon>Ecdysozoa</taxon>
        <taxon>Arthropoda</taxon>
        <taxon>Chelicerata</taxon>
        <taxon>Arachnida</taxon>
        <taxon>Araneae</taxon>
        <taxon>Araneomorphae</taxon>
        <taxon>Entelegynae</taxon>
        <taxon>Araneoidea</taxon>
        <taxon>Nephilidae</taxon>
        <taxon>Nephila</taxon>
    </lineage>
</organism>
<sequence length="90" mass="10521">MALLRSLPQPIRELWPACSCSNQKQPSSSPHPPPSLSPEKEKSLHWPTSFLRRNSVVPYCTGRQDPARDRRRNRLHWPAGFRKDSKRRNH</sequence>
<dbReference type="AlphaFoldDB" id="A0A8X6N234"/>
<accession>A0A8X6N234</accession>
<name>A0A8X6N234_NEPPI</name>
<dbReference type="EMBL" id="BMAW01004589">
    <property type="protein sequence ID" value="GFS89820.1"/>
    <property type="molecule type" value="Genomic_DNA"/>
</dbReference>
<evidence type="ECO:0000256" key="1">
    <source>
        <dbReference type="SAM" id="MobiDB-lite"/>
    </source>
</evidence>
<feature type="region of interest" description="Disordered" evidence="1">
    <location>
        <begin position="19"/>
        <end position="90"/>
    </location>
</feature>
<protein>
    <submittedName>
        <fullName evidence="2">Uncharacterized protein</fullName>
    </submittedName>
</protein>
<proteinExistence type="predicted"/>
<evidence type="ECO:0000313" key="2">
    <source>
        <dbReference type="EMBL" id="GFS89820.1"/>
    </source>
</evidence>
<reference evidence="2" key="1">
    <citation type="submission" date="2020-08" db="EMBL/GenBank/DDBJ databases">
        <title>Multicomponent nature underlies the extraordinary mechanical properties of spider dragline silk.</title>
        <authorList>
            <person name="Kono N."/>
            <person name="Nakamura H."/>
            <person name="Mori M."/>
            <person name="Yoshida Y."/>
            <person name="Ohtoshi R."/>
            <person name="Malay A.D."/>
            <person name="Moran D.A.P."/>
            <person name="Tomita M."/>
            <person name="Numata K."/>
            <person name="Arakawa K."/>
        </authorList>
    </citation>
    <scope>NUCLEOTIDE SEQUENCE</scope>
</reference>
<comment type="caution">
    <text evidence="2">The sequence shown here is derived from an EMBL/GenBank/DDBJ whole genome shotgun (WGS) entry which is preliminary data.</text>
</comment>